<reference evidence="4 5" key="1">
    <citation type="submission" date="2019-05" db="EMBL/GenBank/DDBJ databases">
        <authorList>
            <person name="Lee S.D."/>
        </authorList>
    </citation>
    <scope>NUCLEOTIDE SEQUENCE [LARGE SCALE GENOMIC DNA]</scope>
    <source>
        <strain evidence="4 5">GH2-6</strain>
    </source>
</reference>
<sequence>MPAATRATSARPQSYTDKPLDVQRKPDRSFSDTGEPERPSMMDRPPRILQLLPSLGDGGVERGTVEMAAYLAEKGIENWAACDGGQLLASLEATGTHHINMKVGRKSPFAIRANARRLARLIDEHEIDIVHARSRAPAWVGWLAAARAKRRPRFMTTFHGVYSHGNRFKRAYAGVMLKGPLVVANSAFIRDHIISVYGYPAERIVLAPRGVDTEVFDPGKVSAHAIAETRAELGVGDGQALIAIVGRITDWKGHRYLVESLAFAENKDFRLAIVGSGSASVIGELETLIAELELGDRVTIAGSRRDIPAVMAAADIAVSASIRPEAFGRVAIEAEVMGTPVIATNHGGSLETVIDGKTGYLVPPANPKALADAIDTALSDPQALKAMGRAARAHVLANFTVETMLEKEFSAYERLMSED</sequence>
<feature type="domain" description="Glycosyl transferase family 1" evidence="2">
    <location>
        <begin position="228"/>
        <end position="393"/>
    </location>
</feature>
<dbReference type="AlphaFoldDB" id="A0A5C4JSK4"/>
<dbReference type="EMBL" id="VCLB01000004">
    <property type="protein sequence ID" value="TNB48348.1"/>
    <property type="molecule type" value="Genomic_DNA"/>
</dbReference>
<dbReference type="Pfam" id="PF00534">
    <property type="entry name" value="Glycos_transf_1"/>
    <property type="match status" value="1"/>
</dbReference>
<dbReference type="RefSeq" id="WP_138748050.1">
    <property type="nucleotide sequence ID" value="NZ_VCLB01000004.1"/>
</dbReference>
<feature type="domain" description="Glycosyltransferase subfamily 4-like N-terminal" evidence="3">
    <location>
        <begin position="58"/>
        <end position="214"/>
    </location>
</feature>
<evidence type="ECO:0000313" key="5">
    <source>
        <dbReference type="Proteomes" id="UP000307874"/>
    </source>
</evidence>
<keyword evidence="5" id="KW-1185">Reference proteome</keyword>
<dbReference type="OrthoDB" id="5147801at2"/>
<dbReference type="Gene3D" id="3.40.50.2000">
    <property type="entry name" value="Glycogen Phosphorylase B"/>
    <property type="match status" value="2"/>
</dbReference>
<dbReference type="CDD" id="cd03819">
    <property type="entry name" value="GT4_WavL-like"/>
    <property type="match status" value="1"/>
</dbReference>
<accession>A0A5C4JSK4</accession>
<evidence type="ECO:0000313" key="4">
    <source>
        <dbReference type="EMBL" id="TNB48348.1"/>
    </source>
</evidence>
<dbReference type="GO" id="GO:0016757">
    <property type="term" value="F:glycosyltransferase activity"/>
    <property type="evidence" value="ECO:0007669"/>
    <property type="project" value="InterPro"/>
</dbReference>
<organism evidence="4 5">
    <name type="scientific">Martelella lutilitoris</name>
    <dbReference type="NCBI Taxonomy" id="2583532"/>
    <lineage>
        <taxon>Bacteria</taxon>
        <taxon>Pseudomonadati</taxon>
        <taxon>Pseudomonadota</taxon>
        <taxon>Alphaproteobacteria</taxon>
        <taxon>Hyphomicrobiales</taxon>
        <taxon>Aurantimonadaceae</taxon>
        <taxon>Martelella</taxon>
    </lineage>
</organism>
<dbReference type="InterPro" id="IPR001296">
    <property type="entry name" value="Glyco_trans_1"/>
</dbReference>
<dbReference type="PANTHER" id="PTHR12526">
    <property type="entry name" value="GLYCOSYLTRANSFERASE"/>
    <property type="match status" value="1"/>
</dbReference>
<evidence type="ECO:0000259" key="3">
    <source>
        <dbReference type="Pfam" id="PF13439"/>
    </source>
</evidence>
<reference evidence="4 5" key="2">
    <citation type="submission" date="2019-06" db="EMBL/GenBank/DDBJ databases">
        <title>Martelella lutilitoris sp. nov., isolated from a tidal mudflat.</title>
        <authorList>
            <person name="Kim Y.-J."/>
        </authorList>
    </citation>
    <scope>NUCLEOTIDE SEQUENCE [LARGE SCALE GENOMIC DNA]</scope>
    <source>
        <strain evidence="4 5">GH2-6</strain>
    </source>
</reference>
<dbReference type="SUPFAM" id="SSF53756">
    <property type="entry name" value="UDP-Glycosyltransferase/glycogen phosphorylase"/>
    <property type="match status" value="1"/>
</dbReference>
<dbReference type="Proteomes" id="UP000307874">
    <property type="component" value="Unassembled WGS sequence"/>
</dbReference>
<proteinExistence type="predicted"/>
<evidence type="ECO:0000259" key="2">
    <source>
        <dbReference type="Pfam" id="PF00534"/>
    </source>
</evidence>
<protein>
    <submittedName>
        <fullName evidence="4">Glycosyltransferase family 4 protein</fullName>
    </submittedName>
</protein>
<evidence type="ECO:0000256" key="1">
    <source>
        <dbReference type="SAM" id="MobiDB-lite"/>
    </source>
</evidence>
<feature type="region of interest" description="Disordered" evidence="1">
    <location>
        <begin position="1"/>
        <end position="45"/>
    </location>
</feature>
<feature type="compositionally biased region" description="Basic and acidic residues" evidence="1">
    <location>
        <begin position="18"/>
        <end position="45"/>
    </location>
</feature>
<name>A0A5C4JSK4_9HYPH</name>
<dbReference type="Pfam" id="PF13439">
    <property type="entry name" value="Glyco_transf_4"/>
    <property type="match status" value="1"/>
</dbReference>
<gene>
    <name evidence="4" type="ORF">FF124_08430</name>
</gene>
<keyword evidence="4" id="KW-0808">Transferase</keyword>
<comment type="caution">
    <text evidence="4">The sequence shown here is derived from an EMBL/GenBank/DDBJ whole genome shotgun (WGS) entry which is preliminary data.</text>
</comment>
<feature type="compositionally biased region" description="Polar residues" evidence="1">
    <location>
        <begin position="1"/>
        <end position="16"/>
    </location>
</feature>
<dbReference type="InterPro" id="IPR028098">
    <property type="entry name" value="Glyco_trans_4-like_N"/>
</dbReference>